<protein>
    <submittedName>
        <fullName evidence="4">Tyrosine recombinase XerC</fullName>
    </submittedName>
</protein>
<dbReference type="InterPro" id="IPR002104">
    <property type="entry name" value="Integrase_catalytic"/>
</dbReference>
<dbReference type="Gene3D" id="1.10.443.10">
    <property type="entry name" value="Intergrase catalytic core"/>
    <property type="match status" value="1"/>
</dbReference>
<accession>A0ABQ0C8W8</accession>
<reference evidence="4 5" key="1">
    <citation type="submission" date="2024-05" db="EMBL/GenBank/DDBJ databases">
        <authorList>
            <consortium name="Candidatus Magnetaquicoccaceae bacterium FCR-1 genome sequencing consortium"/>
            <person name="Shimoshige H."/>
            <person name="Shimamura S."/>
            <person name="Taoka A."/>
            <person name="Kobayashi H."/>
            <person name="Maekawa T."/>
        </authorList>
    </citation>
    <scope>NUCLEOTIDE SEQUENCE [LARGE SCALE GENOMIC DNA]</scope>
    <source>
        <strain evidence="4 5">FCR-1</strain>
    </source>
</reference>
<comment type="caution">
    <text evidence="4">The sequence shown here is derived from an EMBL/GenBank/DDBJ whole genome shotgun (WGS) entry which is preliminary data.</text>
</comment>
<dbReference type="RefSeq" id="WP_420905032.1">
    <property type="nucleotide sequence ID" value="NZ_BAAFGK010000004.1"/>
</dbReference>
<dbReference type="SUPFAM" id="SSF47823">
    <property type="entry name" value="lambda integrase-like, N-terminal domain"/>
    <property type="match status" value="1"/>
</dbReference>
<keyword evidence="1" id="KW-0238">DNA-binding</keyword>
<dbReference type="Pfam" id="PF00589">
    <property type="entry name" value="Phage_integrase"/>
    <property type="match status" value="1"/>
</dbReference>
<organism evidence="4 5">
    <name type="scientific">Candidatus Magnetaquiglobus chichijimensis</name>
    <dbReference type="NCBI Taxonomy" id="3141448"/>
    <lineage>
        <taxon>Bacteria</taxon>
        <taxon>Pseudomonadati</taxon>
        <taxon>Pseudomonadota</taxon>
        <taxon>Magnetococcia</taxon>
        <taxon>Magnetococcales</taxon>
        <taxon>Candidatus Magnetaquicoccaceae</taxon>
        <taxon>Candidatus Magnetaquiglobus</taxon>
    </lineage>
</organism>
<keyword evidence="5" id="KW-1185">Reference proteome</keyword>
<evidence type="ECO:0000256" key="1">
    <source>
        <dbReference type="ARBA" id="ARBA00023125"/>
    </source>
</evidence>
<proteinExistence type="predicted"/>
<dbReference type="InterPro" id="IPR011010">
    <property type="entry name" value="DNA_brk_join_enz"/>
</dbReference>
<feature type="domain" description="Tyr recombinase" evidence="3">
    <location>
        <begin position="87"/>
        <end position="239"/>
    </location>
</feature>
<keyword evidence="2" id="KW-0233">DNA recombination</keyword>
<dbReference type="PROSITE" id="PS51898">
    <property type="entry name" value="TYR_RECOMBINASE"/>
    <property type="match status" value="1"/>
</dbReference>
<evidence type="ECO:0000313" key="4">
    <source>
        <dbReference type="EMBL" id="GAB0057337.1"/>
    </source>
</evidence>
<dbReference type="SUPFAM" id="SSF56349">
    <property type="entry name" value="DNA breaking-rejoining enzymes"/>
    <property type="match status" value="1"/>
</dbReference>
<dbReference type="EMBL" id="BAAFGK010000004">
    <property type="protein sequence ID" value="GAB0057337.1"/>
    <property type="molecule type" value="Genomic_DNA"/>
</dbReference>
<dbReference type="Gene3D" id="1.10.150.130">
    <property type="match status" value="1"/>
</dbReference>
<name>A0ABQ0C8W8_9PROT</name>
<dbReference type="InterPro" id="IPR013762">
    <property type="entry name" value="Integrase-like_cat_sf"/>
</dbReference>
<reference evidence="4 5" key="2">
    <citation type="submission" date="2024-09" db="EMBL/GenBank/DDBJ databases">
        <title>Draft genome sequence of Candidatus Magnetaquicoccaceae bacterium FCR-1.</title>
        <authorList>
            <person name="Shimoshige H."/>
            <person name="Shimamura S."/>
            <person name="Taoka A."/>
            <person name="Kobayashi H."/>
            <person name="Maekawa T."/>
        </authorList>
    </citation>
    <scope>NUCLEOTIDE SEQUENCE [LARGE SCALE GENOMIC DNA]</scope>
    <source>
        <strain evidence="4 5">FCR-1</strain>
    </source>
</reference>
<gene>
    <name evidence="4" type="primary">xerC_2</name>
    <name evidence="4" type="ORF">SIID45300_01664</name>
</gene>
<evidence type="ECO:0000256" key="2">
    <source>
        <dbReference type="ARBA" id="ARBA00023172"/>
    </source>
</evidence>
<evidence type="ECO:0000313" key="5">
    <source>
        <dbReference type="Proteomes" id="UP001628193"/>
    </source>
</evidence>
<sequence length="239" mass="26165">MHTSTVAAYQNDVRRFLNWGGAIPASDRVVADYFRAHANSHKLATLKRWQVSLSKAHADKGMDDPTRSEPVDTEFRMIEQQHGRNQRSVAQLTPKQAKELLKKMGDRLIDVRDRALFLVAMSGGLSRSEIIALTVDRVRVDGAVMMVTTHTGRAVSIRLGEESFCAVRALTRWISDAGIMRGAVFQRVNRHGGLSGVPLTGHGVALVIKKRVASIGLDPTLYSACSLRRAGSGSAHALQ</sequence>
<dbReference type="InterPro" id="IPR010998">
    <property type="entry name" value="Integrase_recombinase_N"/>
</dbReference>
<dbReference type="Proteomes" id="UP001628193">
    <property type="component" value="Unassembled WGS sequence"/>
</dbReference>
<evidence type="ECO:0000259" key="3">
    <source>
        <dbReference type="PROSITE" id="PS51898"/>
    </source>
</evidence>